<protein>
    <submittedName>
        <fullName evidence="2">Very low-density lipoprotein receptor</fullName>
    </submittedName>
</protein>
<dbReference type="Proteomes" id="UP000095286">
    <property type="component" value="Unplaced"/>
</dbReference>
<sequence length="145" mass="16177">MIFLIRIFLISGIAEAILYGQAFNGPAGFRRQYQKAREELLSRKNREAVSDKTDAKKLCESNEFECANNGCIQKFWVCDGDDDCGDGSDELNCMKMAAGELCDPTEFKCAHSKQCIPQSYQCDGTNHCQDGSDEADCKILLLNKL</sequence>
<evidence type="ECO:0000313" key="2">
    <source>
        <dbReference type="WBParaSite" id="RSKR_0000056300.1"/>
    </source>
</evidence>
<name>A0AC35TH76_9BILA</name>
<dbReference type="WBParaSite" id="RSKR_0000056300.1">
    <property type="protein sequence ID" value="RSKR_0000056300.1"/>
    <property type="gene ID" value="RSKR_0000056300"/>
</dbReference>
<evidence type="ECO:0000313" key="1">
    <source>
        <dbReference type="Proteomes" id="UP000095286"/>
    </source>
</evidence>
<reference evidence="2" key="1">
    <citation type="submission" date="2016-11" db="UniProtKB">
        <authorList>
            <consortium name="WormBaseParasite"/>
        </authorList>
    </citation>
    <scope>IDENTIFICATION</scope>
    <source>
        <strain evidence="2">KR3021</strain>
    </source>
</reference>
<organism evidence="1 2">
    <name type="scientific">Rhabditophanes sp. KR3021</name>
    <dbReference type="NCBI Taxonomy" id="114890"/>
    <lineage>
        <taxon>Eukaryota</taxon>
        <taxon>Metazoa</taxon>
        <taxon>Ecdysozoa</taxon>
        <taxon>Nematoda</taxon>
        <taxon>Chromadorea</taxon>
        <taxon>Rhabditida</taxon>
        <taxon>Tylenchina</taxon>
        <taxon>Panagrolaimomorpha</taxon>
        <taxon>Strongyloidoidea</taxon>
        <taxon>Alloionematidae</taxon>
        <taxon>Rhabditophanes</taxon>
    </lineage>
</organism>
<accession>A0AC35TH76</accession>
<proteinExistence type="predicted"/>